<dbReference type="AlphaFoldDB" id="A0A8J5JV46"/>
<accession>A0A8J5JV46</accession>
<protein>
    <submittedName>
        <fullName evidence="1">Transposable element Tc1 transposase-like 12</fullName>
    </submittedName>
</protein>
<proteinExistence type="predicted"/>
<sequence>MLKTTAPFIRVTQFGSGLGDIHISHFSHIHPDLNPIEHVWSAMNKYNIPSAGRHPTQDYVLTRALEAWEWLRGPKGLDLTSKLVASMPCRLNAVIEAGGGYTKF</sequence>
<gene>
    <name evidence="1" type="primary">tc1a-L12</name>
    <name evidence="1" type="ORF">Hamer_G026174</name>
</gene>
<keyword evidence="2" id="KW-1185">Reference proteome</keyword>
<evidence type="ECO:0000313" key="1">
    <source>
        <dbReference type="EMBL" id="KAG7159729.1"/>
    </source>
</evidence>
<dbReference type="Proteomes" id="UP000747542">
    <property type="component" value="Unassembled WGS sequence"/>
</dbReference>
<dbReference type="GO" id="GO:0003676">
    <property type="term" value="F:nucleic acid binding"/>
    <property type="evidence" value="ECO:0007669"/>
    <property type="project" value="InterPro"/>
</dbReference>
<dbReference type="EMBL" id="JAHLQT010032555">
    <property type="protein sequence ID" value="KAG7159729.1"/>
    <property type="molecule type" value="Genomic_DNA"/>
</dbReference>
<evidence type="ECO:0000313" key="2">
    <source>
        <dbReference type="Proteomes" id="UP000747542"/>
    </source>
</evidence>
<reference evidence="1" key="1">
    <citation type="journal article" date="2021" name="Sci. Adv.">
        <title>The American lobster genome reveals insights on longevity, neural, and immune adaptations.</title>
        <authorList>
            <person name="Polinski J.M."/>
            <person name="Zimin A.V."/>
            <person name="Clark K.F."/>
            <person name="Kohn A.B."/>
            <person name="Sadowski N."/>
            <person name="Timp W."/>
            <person name="Ptitsyn A."/>
            <person name="Khanna P."/>
            <person name="Romanova D.Y."/>
            <person name="Williams P."/>
            <person name="Greenwood S.J."/>
            <person name="Moroz L.L."/>
            <person name="Walt D.R."/>
            <person name="Bodnar A.G."/>
        </authorList>
    </citation>
    <scope>NUCLEOTIDE SEQUENCE</scope>
    <source>
        <strain evidence="1">GMGI-L3</strain>
    </source>
</reference>
<comment type="caution">
    <text evidence="1">The sequence shown here is derived from an EMBL/GenBank/DDBJ whole genome shotgun (WGS) entry which is preliminary data.</text>
</comment>
<organism evidence="1 2">
    <name type="scientific">Homarus americanus</name>
    <name type="common">American lobster</name>
    <dbReference type="NCBI Taxonomy" id="6706"/>
    <lineage>
        <taxon>Eukaryota</taxon>
        <taxon>Metazoa</taxon>
        <taxon>Ecdysozoa</taxon>
        <taxon>Arthropoda</taxon>
        <taxon>Crustacea</taxon>
        <taxon>Multicrustacea</taxon>
        <taxon>Malacostraca</taxon>
        <taxon>Eumalacostraca</taxon>
        <taxon>Eucarida</taxon>
        <taxon>Decapoda</taxon>
        <taxon>Pleocyemata</taxon>
        <taxon>Astacidea</taxon>
        <taxon>Nephropoidea</taxon>
        <taxon>Nephropidae</taxon>
        <taxon>Homarus</taxon>
    </lineage>
</organism>
<name>A0A8J5JV46_HOMAM</name>
<dbReference type="InterPro" id="IPR036397">
    <property type="entry name" value="RNaseH_sf"/>
</dbReference>
<dbReference type="Gene3D" id="3.30.420.10">
    <property type="entry name" value="Ribonuclease H-like superfamily/Ribonuclease H"/>
    <property type="match status" value="1"/>
</dbReference>